<dbReference type="GO" id="GO:0000156">
    <property type="term" value="F:phosphorelay response regulator activity"/>
    <property type="evidence" value="ECO:0007669"/>
    <property type="project" value="InterPro"/>
</dbReference>
<accession>A0A4Z0P0I3</accession>
<dbReference type="PROSITE" id="PS50122">
    <property type="entry name" value="CHEB"/>
    <property type="match status" value="1"/>
</dbReference>
<comment type="caution">
    <text evidence="8">The sequence shown here is derived from an EMBL/GenBank/DDBJ whole genome shotgun (WGS) entry which is preliminary data.</text>
</comment>
<dbReference type="InterPro" id="IPR008248">
    <property type="entry name" value="CheB-like"/>
</dbReference>
<evidence type="ECO:0000259" key="7">
    <source>
        <dbReference type="PROSITE" id="PS50122"/>
    </source>
</evidence>
<organism evidence="8 9">
    <name type="scientific">Hymenobacter fodinae</name>
    <dbReference type="NCBI Taxonomy" id="2510796"/>
    <lineage>
        <taxon>Bacteria</taxon>
        <taxon>Pseudomonadati</taxon>
        <taxon>Bacteroidota</taxon>
        <taxon>Cytophagia</taxon>
        <taxon>Cytophagales</taxon>
        <taxon>Hymenobacteraceae</taxon>
        <taxon>Hymenobacter</taxon>
    </lineage>
</organism>
<dbReference type="Proteomes" id="UP000298337">
    <property type="component" value="Unassembled WGS sequence"/>
</dbReference>
<sequence>MLGNLPTFVGAELTRLLHTDPSVRVVGTTMSAGELAGQARRLQPGVVVVGESQLLELEQLRHHYTGPVLLYTTQPPLPGMLREVSRLGVYDYLAAAPMYDEAKMVEWRRQVKRKVQAARPKSTNQAAPGGTPRRTTAPLPPKGVLVLGGSTGGAPAVEQVLRALPINFPWAILVAVHLPASFTESLVERLRRASAMPVEAASEGSVLEAGKILVAPGGFNCSVHSSGNHPWLGWQIRFGQQTGLDTPSVDILMQSVAQTVGRNVLGVILTGLGHDGTAGARAIREQGGVVIAQDEASSAVFGMPKSVIKAGYAQAVVPLVDIASFVLRHVRTSALTRVERTSISSQALSR</sequence>
<dbReference type="GO" id="GO:0006935">
    <property type="term" value="P:chemotaxis"/>
    <property type="evidence" value="ECO:0007669"/>
    <property type="project" value="UniProtKB-UniRule"/>
</dbReference>
<dbReference type="AlphaFoldDB" id="A0A4Z0P0I3"/>
<feature type="active site" evidence="5">
    <location>
        <position position="150"/>
    </location>
</feature>
<evidence type="ECO:0000256" key="4">
    <source>
        <dbReference type="ARBA" id="ARBA00048267"/>
    </source>
</evidence>
<feature type="domain" description="CheB-type methylesterase" evidence="7">
    <location>
        <begin position="138"/>
        <end position="333"/>
    </location>
</feature>
<dbReference type="PANTHER" id="PTHR42872">
    <property type="entry name" value="PROTEIN-GLUTAMATE METHYLESTERASE/PROTEIN-GLUTAMINE GLUTAMINASE"/>
    <property type="match status" value="1"/>
</dbReference>
<dbReference type="CDD" id="cd16432">
    <property type="entry name" value="CheB_Rec"/>
    <property type="match status" value="1"/>
</dbReference>
<feature type="active site" evidence="5">
    <location>
        <position position="275"/>
    </location>
</feature>
<dbReference type="EMBL" id="SRLA01000006">
    <property type="protein sequence ID" value="TGE04056.1"/>
    <property type="molecule type" value="Genomic_DNA"/>
</dbReference>
<dbReference type="Pfam" id="PF01339">
    <property type="entry name" value="CheB_methylest"/>
    <property type="match status" value="1"/>
</dbReference>
<name>A0A4Z0P0I3_9BACT</name>
<dbReference type="GO" id="GO:0005737">
    <property type="term" value="C:cytoplasm"/>
    <property type="evidence" value="ECO:0007669"/>
    <property type="project" value="InterPro"/>
</dbReference>
<dbReference type="EC" id="3.1.1.61" evidence="3"/>
<evidence type="ECO:0000256" key="1">
    <source>
        <dbReference type="ARBA" id="ARBA00022500"/>
    </source>
</evidence>
<evidence type="ECO:0000313" key="9">
    <source>
        <dbReference type="Proteomes" id="UP000298337"/>
    </source>
</evidence>
<dbReference type="PANTHER" id="PTHR42872:SF6">
    <property type="entry name" value="PROTEIN-GLUTAMATE METHYLESTERASE_PROTEIN-GLUTAMINE GLUTAMINASE"/>
    <property type="match status" value="1"/>
</dbReference>
<keyword evidence="1 5" id="KW-0145">Chemotaxis</keyword>
<keyword evidence="2 5" id="KW-0378">Hydrolase</keyword>
<evidence type="ECO:0000256" key="2">
    <source>
        <dbReference type="ARBA" id="ARBA00022801"/>
    </source>
</evidence>
<keyword evidence="9" id="KW-1185">Reference proteome</keyword>
<feature type="active site" evidence="5">
    <location>
        <position position="177"/>
    </location>
</feature>
<comment type="catalytic activity">
    <reaction evidence="4">
        <text>[protein]-L-glutamate 5-O-methyl ester + H2O = L-glutamyl-[protein] + methanol + H(+)</text>
        <dbReference type="Rhea" id="RHEA:23236"/>
        <dbReference type="Rhea" id="RHEA-COMP:10208"/>
        <dbReference type="Rhea" id="RHEA-COMP:10311"/>
        <dbReference type="ChEBI" id="CHEBI:15377"/>
        <dbReference type="ChEBI" id="CHEBI:15378"/>
        <dbReference type="ChEBI" id="CHEBI:17790"/>
        <dbReference type="ChEBI" id="CHEBI:29973"/>
        <dbReference type="ChEBI" id="CHEBI:82795"/>
        <dbReference type="EC" id="3.1.1.61"/>
    </reaction>
</comment>
<evidence type="ECO:0000256" key="3">
    <source>
        <dbReference type="ARBA" id="ARBA00039140"/>
    </source>
</evidence>
<dbReference type="PIRSF" id="PIRSF000876">
    <property type="entry name" value="RR_chemtxs_CheB"/>
    <property type="match status" value="1"/>
</dbReference>
<evidence type="ECO:0000256" key="5">
    <source>
        <dbReference type="PROSITE-ProRule" id="PRU00050"/>
    </source>
</evidence>
<reference evidence="8 9" key="1">
    <citation type="submission" date="2019-04" db="EMBL/GenBank/DDBJ databases">
        <authorList>
            <person name="Feng G."/>
            <person name="Zhang J."/>
            <person name="Zhu H."/>
        </authorList>
    </citation>
    <scope>NUCLEOTIDE SEQUENCE [LARGE SCALE GENOMIC DNA]</scope>
    <source>
        <strain evidence="8 9">92R-1</strain>
    </source>
</reference>
<feature type="region of interest" description="Disordered" evidence="6">
    <location>
        <begin position="113"/>
        <end position="142"/>
    </location>
</feature>
<dbReference type="Gene3D" id="3.40.50.180">
    <property type="entry name" value="Methylesterase CheB, C-terminal domain"/>
    <property type="match status" value="1"/>
</dbReference>
<proteinExistence type="predicted"/>
<gene>
    <name evidence="8" type="ORF">EU556_22545</name>
</gene>
<evidence type="ECO:0000313" key="8">
    <source>
        <dbReference type="EMBL" id="TGE04056.1"/>
    </source>
</evidence>
<dbReference type="InterPro" id="IPR000673">
    <property type="entry name" value="Sig_transdc_resp-reg_Me-estase"/>
</dbReference>
<dbReference type="SUPFAM" id="SSF52738">
    <property type="entry name" value="Methylesterase CheB, C-terminal domain"/>
    <property type="match status" value="1"/>
</dbReference>
<evidence type="ECO:0000256" key="6">
    <source>
        <dbReference type="SAM" id="MobiDB-lite"/>
    </source>
</evidence>
<dbReference type="InterPro" id="IPR035909">
    <property type="entry name" value="CheB_C"/>
</dbReference>
<dbReference type="GO" id="GO:0008984">
    <property type="term" value="F:protein-glutamate methylesterase activity"/>
    <property type="evidence" value="ECO:0007669"/>
    <property type="project" value="UniProtKB-EC"/>
</dbReference>
<protein>
    <recommendedName>
        <fullName evidence="3">protein-glutamate methylesterase</fullName>
        <ecNumber evidence="3">3.1.1.61</ecNumber>
    </recommendedName>
</protein>